<dbReference type="EMBL" id="LAZR01014656">
    <property type="protein sequence ID" value="KKM16525.1"/>
    <property type="molecule type" value="Genomic_DNA"/>
</dbReference>
<protein>
    <submittedName>
        <fullName evidence="2">Uncharacterized protein</fullName>
    </submittedName>
</protein>
<name>A0A0F9KML6_9ZZZZ</name>
<comment type="caution">
    <text evidence="2">The sequence shown here is derived from an EMBL/GenBank/DDBJ whole genome shotgun (WGS) entry which is preliminary data.</text>
</comment>
<keyword evidence="1" id="KW-0472">Membrane</keyword>
<proteinExistence type="predicted"/>
<sequence>DKKFVYRVILLTGFALGLYVGAVITVVIYEAL</sequence>
<accession>A0A0F9KML6</accession>
<dbReference type="AlphaFoldDB" id="A0A0F9KML6"/>
<organism evidence="2">
    <name type="scientific">marine sediment metagenome</name>
    <dbReference type="NCBI Taxonomy" id="412755"/>
    <lineage>
        <taxon>unclassified sequences</taxon>
        <taxon>metagenomes</taxon>
        <taxon>ecological metagenomes</taxon>
    </lineage>
</organism>
<gene>
    <name evidence="2" type="ORF">LCGC14_1685010</name>
</gene>
<keyword evidence="1" id="KW-1133">Transmembrane helix</keyword>
<feature type="transmembrane region" description="Helical" evidence="1">
    <location>
        <begin position="6"/>
        <end position="29"/>
    </location>
</feature>
<feature type="non-terminal residue" evidence="2">
    <location>
        <position position="1"/>
    </location>
</feature>
<reference evidence="2" key="1">
    <citation type="journal article" date="2015" name="Nature">
        <title>Complex archaea that bridge the gap between prokaryotes and eukaryotes.</title>
        <authorList>
            <person name="Spang A."/>
            <person name="Saw J.H."/>
            <person name="Jorgensen S.L."/>
            <person name="Zaremba-Niedzwiedzka K."/>
            <person name="Martijn J."/>
            <person name="Lind A.E."/>
            <person name="van Eijk R."/>
            <person name="Schleper C."/>
            <person name="Guy L."/>
            <person name="Ettema T.J."/>
        </authorList>
    </citation>
    <scope>NUCLEOTIDE SEQUENCE</scope>
</reference>
<keyword evidence="1" id="KW-0812">Transmembrane</keyword>
<evidence type="ECO:0000313" key="2">
    <source>
        <dbReference type="EMBL" id="KKM16525.1"/>
    </source>
</evidence>
<evidence type="ECO:0000256" key="1">
    <source>
        <dbReference type="SAM" id="Phobius"/>
    </source>
</evidence>